<gene>
    <name evidence="1" type="primary">jg8053</name>
    <name evidence="1" type="ORF">PAEG_LOCUS17237</name>
</gene>
<keyword evidence="2" id="KW-1185">Reference proteome</keyword>
<dbReference type="OrthoDB" id="407509at2759"/>
<dbReference type="EMBL" id="CAKXAJ010025538">
    <property type="protein sequence ID" value="CAH2240669.1"/>
    <property type="molecule type" value="Genomic_DNA"/>
</dbReference>
<comment type="caution">
    <text evidence="1">The sequence shown here is derived from an EMBL/GenBank/DDBJ whole genome shotgun (WGS) entry which is preliminary data.</text>
</comment>
<protein>
    <submittedName>
        <fullName evidence="1">Jg8053 protein</fullName>
    </submittedName>
</protein>
<accession>A0A8S4RR64</accession>
<proteinExistence type="predicted"/>
<organism evidence="1 2">
    <name type="scientific">Pararge aegeria aegeria</name>
    <dbReference type="NCBI Taxonomy" id="348720"/>
    <lineage>
        <taxon>Eukaryota</taxon>
        <taxon>Metazoa</taxon>
        <taxon>Ecdysozoa</taxon>
        <taxon>Arthropoda</taxon>
        <taxon>Hexapoda</taxon>
        <taxon>Insecta</taxon>
        <taxon>Pterygota</taxon>
        <taxon>Neoptera</taxon>
        <taxon>Endopterygota</taxon>
        <taxon>Lepidoptera</taxon>
        <taxon>Glossata</taxon>
        <taxon>Ditrysia</taxon>
        <taxon>Papilionoidea</taxon>
        <taxon>Nymphalidae</taxon>
        <taxon>Satyrinae</taxon>
        <taxon>Satyrini</taxon>
        <taxon>Parargina</taxon>
        <taxon>Pararge</taxon>
    </lineage>
</organism>
<reference evidence="1" key="1">
    <citation type="submission" date="2022-03" db="EMBL/GenBank/DDBJ databases">
        <authorList>
            <person name="Lindestad O."/>
        </authorList>
    </citation>
    <scope>NUCLEOTIDE SEQUENCE</scope>
</reference>
<dbReference type="AlphaFoldDB" id="A0A8S4RR64"/>
<evidence type="ECO:0000313" key="1">
    <source>
        <dbReference type="EMBL" id="CAH2240669.1"/>
    </source>
</evidence>
<name>A0A8S4RR64_9NEOP</name>
<dbReference type="Proteomes" id="UP000838756">
    <property type="component" value="Unassembled WGS sequence"/>
</dbReference>
<evidence type="ECO:0000313" key="2">
    <source>
        <dbReference type="Proteomes" id="UP000838756"/>
    </source>
</evidence>
<sequence>MSSSDHFLLVIIDGRSGWRIARRAAKLKWERVGHVARRTDGRWGPKVLEWRPRIFERSVCIPPTEWQDDINRVARSRWTSAAQGHETFARFLVGIVGLSGLAP</sequence>